<accession>A0A3N2DGG0</accession>
<protein>
    <recommendedName>
        <fullName evidence="1">Serine acetyltransferase</fullName>
        <ecNumber evidence="1">2.3.1.30</ecNumber>
    </recommendedName>
</protein>
<organism evidence="2 3">
    <name type="scientific">Sinobacterium caligoides</name>
    <dbReference type="NCBI Taxonomy" id="933926"/>
    <lineage>
        <taxon>Bacteria</taxon>
        <taxon>Pseudomonadati</taxon>
        <taxon>Pseudomonadota</taxon>
        <taxon>Gammaproteobacteria</taxon>
        <taxon>Cellvibrionales</taxon>
        <taxon>Spongiibacteraceae</taxon>
        <taxon>Sinobacterium</taxon>
    </lineage>
</organism>
<dbReference type="SUPFAM" id="SSF51161">
    <property type="entry name" value="Trimeric LpxA-like enzymes"/>
    <property type="match status" value="1"/>
</dbReference>
<dbReference type="InterPro" id="IPR011004">
    <property type="entry name" value="Trimer_LpxA-like_sf"/>
</dbReference>
<dbReference type="PANTHER" id="PTHR42811">
    <property type="entry name" value="SERINE ACETYLTRANSFERASE"/>
    <property type="match status" value="1"/>
</dbReference>
<dbReference type="InterPro" id="IPR005881">
    <property type="entry name" value="Ser_O-AcTrfase"/>
</dbReference>
<evidence type="ECO:0000313" key="2">
    <source>
        <dbReference type="EMBL" id="ROR98821.1"/>
    </source>
</evidence>
<keyword evidence="3" id="KW-1185">Reference proteome</keyword>
<name>A0A3N2DGG0_9GAMM</name>
<keyword evidence="1 2" id="KW-0808">Transferase</keyword>
<keyword evidence="1" id="KW-0012">Acyltransferase</keyword>
<evidence type="ECO:0000256" key="1">
    <source>
        <dbReference type="PIRNR" id="PIRNR000441"/>
    </source>
</evidence>
<comment type="caution">
    <text evidence="2">The sequence shown here is derived from an EMBL/GenBank/DDBJ whole genome shotgun (WGS) entry which is preliminary data.</text>
</comment>
<dbReference type="Proteomes" id="UP000275394">
    <property type="component" value="Unassembled WGS sequence"/>
</dbReference>
<dbReference type="PIRSF" id="PIRSF000441">
    <property type="entry name" value="CysE"/>
    <property type="match status" value="1"/>
</dbReference>
<comment type="catalytic activity">
    <reaction evidence="1">
        <text>L-serine + acetyl-CoA = O-acetyl-L-serine + CoA</text>
        <dbReference type="Rhea" id="RHEA:24560"/>
        <dbReference type="ChEBI" id="CHEBI:33384"/>
        <dbReference type="ChEBI" id="CHEBI:57287"/>
        <dbReference type="ChEBI" id="CHEBI:57288"/>
        <dbReference type="ChEBI" id="CHEBI:58340"/>
        <dbReference type="EC" id="2.3.1.30"/>
    </reaction>
</comment>
<gene>
    <name evidence="2" type="ORF">EDC56_3056</name>
</gene>
<dbReference type="RefSeq" id="WP_123713394.1">
    <property type="nucleotide sequence ID" value="NZ_RKHR01000006.1"/>
</dbReference>
<dbReference type="GO" id="GO:0009001">
    <property type="term" value="F:serine O-acetyltransferase activity"/>
    <property type="evidence" value="ECO:0007669"/>
    <property type="project" value="UniProtKB-EC"/>
</dbReference>
<dbReference type="AlphaFoldDB" id="A0A3N2DGG0"/>
<dbReference type="GO" id="GO:0006535">
    <property type="term" value="P:cysteine biosynthetic process from serine"/>
    <property type="evidence" value="ECO:0007669"/>
    <property type="project" value="InterPro"/>
</dbReference>
<dbReference type="OrthoDB" id="5734913at2"/>
<comment type="similarity">
    <text evidence="1">Belongs to the transferase hexapeptide repeat family.</text>
</comment>
<proteinExistence type="inferred from homology"/>
<reference evidence="2 3" key="1">
    <citation type="submission" date="2018-11" db="EMBL/GenBank/DDBJ databases">
        <title>Genomic Encyclopedia of Type Strains, Phase IV (KMG-IV): sequencing the most valuable type-strain genomes for metagenomic binning, comparative biology and taxonomic classification.</title>
        <authorList>
            <person name="Goeker M."/>
        </authorList>
    </citation>
    <scope>NUCLEOTIDE SEQUENCE [LARGE SCALE GENOMIC DNA]</scope>
    <source>
        <strain evidence="2 3">DSM 100316</strain>
    </source>
</reference>
<dbReference type="EC" id="2.3.1.30" evidence="1"/>
<dbReference type="GO" id="GO:0005737">
    <property type="term" value="C:cytoplasm"/>
    <property type="evidence" value="ECO:0007669"/>
    <property type="project" value="InterPro"/>
</dbReference>
<dbReference type="EMBL" id="RKHR01000006">
    <property type="protein sequence ID" value="ROR98821.1"/>
    <property type="molecule type" value="Genomic_DNA"/>
</dbReference>
<sequence>MSTLKDFYYAEIIRDSGRSFSWWSVLNRMRRSRRCNYLFWFRMAYVLHDSPSSMKRSIAKSINNWMIKRHNIEIMLGVKIDEGLNVGHNVGIVITCKAIIGKNFLILQNTTIGSDGKSDAPINIGDNVSLGANTCIIGSGLSIGDNVEVGAMSFINKSIPADHIYITEKTSYYKLKAKAP</sequence>
<evidence type="ECO:0000313" key="3">
    <source>
        <dbReference type="Proteomes" id="UP000275394"/>
    </source>
</evidence>
<dbReference type="Gene3D" id="2.160.10.10">
    <property type="entry name" value="Hexapeptide repeat proteins"/>
    <property type="match status" value="1"/>
</dbReference>